<feature type="domain" description="FBD" evidence="1">
    <location>
        <begin position="71"/>
        <end position="143"/>
    </location>
</feature>
<dbReference type="EMBL" id="JAJJMA010209386">
    <property type="protein sequence ID" value="MCL7040169.1"/>
    <property type="molecule type" value="Genomic_DNA"/>
</dbReference>
<evidence type="ECO:0000313" key="2">
    <source>
        <dbReference type="EMBL" id="MCL7040169.1"/>
    </source>
</evidence>
<gene>
    <name evidence="2" type="ORF">MKW94_024831</name>
</gene>
<dbReference type="Proteomes" id="UP001177140">
    <property type="component" value="Unassembled WGS sequence"/>
</dbReference>
<dbReference type="Pfam" id="PF08387">
    <property type="entry name" value="FBD"/>
    <property type="match status" value="1"/>
</dbReference>
<comment type="caution">
    <text evidence="2">The sequence shown here is derived from an EMBL/GenBank/DDBJ whole genome shotgun (WGS) entry which is preliminary data.</text>
</comment>
<evidence type="ECO:0000313" key="3">
    <source>
        <dbReference type="Proteomes" id="UP001177140"/>
    </source>
</evidence>
<accession>A0AA42ASK3</accession>
<dbReference type="SMART" id="SM00579">
    <property type="entry name" value="FBD"/>
    <property type="match status" value="1"/>
</dbReference>
<dbReference type="InterPro" id="IPR006566">
    <property type="entry name" value="FBD"/>
</dbReference>
<name>A0AA42ASK3_PAPNU</name>
<keyword evidence="3" id="KW-1185">Reference proteome</keyword>
<proteinExistence type="predicted"/>
<sequence>GFLAASAKTSLQFSNLRVVELKSYFSKPCIESLGWLLHISPNVESLSIVNRGMLELLKADNEDFWAGVSWSCKLDHLRFVEIRGLLGYYNELRLVEIIFKSAGILEKMLLFSSKESTTDKRLTFGEKLLQLPRASSNVTTFLV</sequence>
<feature type="non-terminal residue" evidence="2">
    <location>
        <position position="1"/>
    </location>
</feature>
<dbReference type="AlphaFoldDB" id="A0AA42ASK3"/>
<organism evidence="2 3">
    <name type="scientific">Papaver nudicaule</name>
    <name type="common">Iceland poppy</name>
    <dbReference type="NCBI Taxonomy" id="74823"/>
    <lineage>
        <taxon>Eukaryota</taxon>
        <taxon>Viridiplantae</taxon>
        <taxon>Streptophyta</taxon>
        <taxon>Embryophyta</taxon>
        <taxon>Tracheophyta</taxon>
        <taxon>Spermatophyta</taxon>
        <taxon>Magnoliopsida</taxon>
        <taxon>Ranunculales</taxon>
        <taxon>Papaveraceae</taxon>
        <taxon>Papaveroideae</taxon>
        <taxon>Papaver</taxon>
    </lineage>
</organism>
<protein>
    <recommendedName>
        <fullName evidence="1">FBD domain-containing protein</fullName>
    </recommendedName>
</protein>
<reference evidence="2" key="1">
    <citation type="submission" date="2022-03" db="EMBL/GenBank/DDBJ databases">
        <title>A functionally conserved STORR gene fusion in Papaver species that diverged 16.8 million years ago.</title>
        <authorList>
            <person name="Catania T."/>
        </authorList>
    </citation>
    <scope>NUCLEOTIDE SEQUENCE</scope>
    <source>
        <strain evidence="2">S-191538</strain>
    </source>
</reference>
<evidence type="ECO:0000259" key="1">
    <source>
        <dbReference type="SMART" id="SM00579"/>
    </source>
</evidence>